<name>A0A3L7ITR3_9MICO</name>
<evidence type="ECO:0000256" key="3">
    <source>
        <dbReference type="ARBA" id="ARBA00022679"/>
    </source>
</evidence>
<dbReference type="InterPro" id="IPR029044">
    <property type="entry name" value="Nucleotide-diphossugar_trans"/>
</dbReference>
<proteinExistence type="inferred from homology"/>
<dbReference type="RefSeq" id="WP_121659797.1">
    <property type="nucleotide sequence ID" value="NZ_BMEK01000003.1"/>
</dbReference>
<accession>A0A3L7ITR3</accession>
<sequence>MADLPPFSLLIPVYYGDSPEFLRHAMYSTVQHQTVRPSEVILVQDGPVREAMAKTIQALIDECPVPMLHVDLPVNSGLSTALDRGLEMCRFDIVARMDADDLSAPNRFEKQLARIADGYELVGSGMYEFEADDDGQIRDGIQRIPPGTPDEIATYARFHDPFNHPTVVYSRKAVARAGGYQQLGLMEDYWLFARMIASGARVCNIREPLVRYRISSGAYTRRGGLRLLRSEVQLQTAFLRVGFTTPPQFVRNILVRGLYRLTPELIRRVSYRRLILARRGDPTQKIRFGDEASGDPSLSPNETPKN</sequence>
<keyword evidence="3 6" id="KW-0808">Transferase</keyword>
<keyword evidence="8" id="KW-1185">Reference proteome</keyword>
<dbReference type="Gene3D" id="3.90.550.10">
    <property type="entry name" value="Spore Coat Polysaccharide Biosynthesis Protein SpsA, Chain A"/>
    <property type="match status" value="1"/>
</dbReference>
<dbReference type="OrthoDB" id="7665907at2"/>
<evidence type="ECO:0000259" key="5">
    <source>
        <dbReference type="Pfam" id="PF00535"/>
    </source>
</evidence>
<evidence type="ECO:0000256" key="4">
    <source>
        <dbReference type="SAM" id="MobiDB-lite"/>
    </source>
</evidence>
<evidence type="ECO:0000313" key="6">
    <source>
        <dbReference type="EMBL" id="RLQ81540.1"/>
    </source>
</evidence>
<feature type="compositionally biased region" description="Polar residues" evidence="4">
    <location>
        <begin position="296"/>
        <end position="306"/>
    </location>
</feature>
<evidence type="ECO:0000256" key="1">
    <source>
        <dbReference type="ARBA" id="ARBA00006739"/>
    </source>
</evidence>
<evidence type="ECO:0000256" key="2">
    <source>
        <dbReference type="ARBA" id="ARBA00022676"/>
    </source>
</evidence>
<dbReference type="EMBL" id="RCWJ01000004">
    <property type="protein sequence ID" value="RLQ81540.1"/>
    <property type="molecule type" value="Genomic_DNA"/>
</dbReference>
<evidence type="ECO:0000313" key="8">
    <source>
        <dbReference type="Proteomes" id="UP000282460"/>
    </source>
</evidence>
<evidence type="ECO:0000313" key="7">
    <source>
        <dbReference type="EMBL" id="RLQ82494.1"/>
    </source>
</evidence>
<feature type="domain" description="Glycosyltransferase 2-like" evidence="5">
    <location>
        <begin position="8"/>
        <end position="159"/>
    </location>
</feature>
<dbReference type="PANTHER" id="PTHR43685">
    <property type="entry name" value="GLYCOSYLTRANSFERASE"/>
    <property type="match status" value="1"/>
</dbReference>
<dbReference type="EMBL" id="RCWJ01000003">
    <property type="protein sequence ID" value="RLQ82494.1"/>
    <property type="molecule type" value="Genomic_DNA"/>
</dbReference>
<dbReference type="SUPFAM" id="SSF53448">
    <property type="entry name" value="Nucleotide-diphospho-sugar transferases"/>
    <property type="match status" value="1"/>
</dbReference>
<dbReference type="AlphaFoldDB" id="A0A3L7ITR3"/>
<dbReference type="Pfam" id="PF00535">
    <property type="entry name" value="Glycos_transf_2"/>
    <property type="match status" value="1"/>
</dbReference>
<dbReference type="PANTHER" id="PTHR43685:SF5">
    <property type="entry name" value="GLYCOSYLTRANSFERASE EPSE-RELATED"/>
    <property type="match status" value="1"/>
</dbReference>
<comment type="similarity">
    <text evidence="1">Belongs to the glycosyltransferase 2 family.</text>
</comment>
<protein>
    <submittedName>
        <fullName evidence="6">Glycosyltransferase</fullName>
    </submittedName>
</protein>
<dbReference type="Proteomes" id="UP000282460">
    <property type="component" value="Unassembled WGS sequence"/>
</dbReference>
<feature type="region of interest" description="Disordered" evidence="4">
    <location>
        <begin position="286"/>
        <end position="306"/>
    </location>
</feature>
<keyword evidence="2" id="KW-0328">Glycosyltransferase</keyword>
<dbReference type="InterPro" id="IPR001173">
    <property type="entry name" value="Glyco_trans_2-like"/>
</dbReference>
<dbReference type="InterPro" id="IPR050834">
    <property type="entry name" value="Glycosyltransf_2"/>
</dbReference>
<comment type="caution">
    <text evidence="6">The sequence shown here is derived from an EMBL/GenBank/DDBJ whole genome shotgun (WGS) entry which is preliminary data.</text>
</comment>
<gene>
    <name evidence="7" type="ORF">D9V28_10985</name>
    <name evidence="6" type="ORF">D9V28_14475</name>
</gene>
<dbReference type="GO" id="GO:0016757">
    <property type="term" value="F:glycosyltransferase activity"/>
    <property type="evidence" value="ECO:0007669"/>
    <property type="project" value="UniProtKB-KW"/>
</dbReference>
<reference evidence="6 8" key="1">
    <citation type="submission" date="2018-10" db="EMBL/GenBank/DDBJ databases">
        <authorList>
            <person name="Li J."/>
        </authorList>
    </citation>
    <scope>NUCLEOTIDE SEQUENCE [LARGE SCALE GENOMIC DNA]</scope>
    <source>
        <strain evidence="6 8">ZD1-4</strain>
    </source>
</reference>
<organism evidence="6 8">
    <name type="scientific">Mycetocola zhadangensis</name>
    <dbReference type="NCBI Taxonomy" id="1164595"/>
    <lineage>
        <taxon>Bacteria</taxon>
        <taxon>Bacillati</taxon>
        <taxon>Actinomycetota</taxon>
        <taxon>Actinomycetes</taxon>
        <taxon>Micrococcales</taxon>
        <taxon>Microbacteriaceae</taxon>
        <taxon>Mycetocola</taxon>
    </lineage>
</organism>